<protein>
    <submittedName>
        <fullName evidence="1">Uncharacterized protein</fullName>
    </submittedName>
</protein>
<reference evidence="1 2" key="1">
    <citation type="journal article" date="2009" name="Int. J. Syst. Evol. Microbiol.">
        <title>Paenibacillus contaminans sp. nov., isolated from a contaminated laboratory plate.</title>
        <authorList>
            <person name="Chou J.H."/>
            <person name="Lee J.H."/>
            <person name="Lin M.C."/>
            <person name="Chang P.S."/>
            <person name="Arun A.B."/>
            <person name="Young C.C."/>
            <person name="Chen W.M."/>
        </authorList>
    </citation>
    <scope>NUCLEOTIDE SEQUENCE [LARGE SCALE GENOMIC DNA]</scope>
    <source>
        <strain evidence="1 2">CKOBP-6</strain>
    </source>
</reference>
<accession>A0A329M1M5</accession>
<dbReference type="AlphaFoldDB" id="A0A329M1M5"/>
<gene>
    <name evidence="1" type="ORF">DQG23_33185</name>
</gene>
<evidence type="ECO:0000313" key="1">
    <source>
        <dbReference type="EMBL" id="RAV13648.1"/>
    </source>
</evidence>
<dbReference type="EMBL" id="QMFB01000029">
    <property type="protein sequence ID" value="RAV13648.1"/>
    <property type="molecule type" value="Genomic_DNA"/>
</dbReference>
<sequence length="95" mass="10970">MKKSTDAYNHTEIPNALRIIVGLKKDEGGNINGEVIMENNSVKLTDNRKEYKSVYQLKPNIVMINEIPDLNFLVIENEGRRHDLTKDDPSLIWLF</sequence>
<dbReference type="Proteomes" id="UP000250369">
    <property type="component" value="Unassembled WGS sequence"/>
</dbReference>
<name>A0A329M1M5_9BACL</name>
<comment type="caution">
    <text evidence="1">The sequence shown here is derived from an EMBL/GenBank/DDBJ whole genome shotgun (WGS) entry which is preliminary data.</text>
</comment>
<evidence type="ECO:0000313" key="2">
    <source>
        <dbReference type="Proteomes" id="UP000250369"/>
    </source>
</evidence>
<proteinExistence type="predicted"/>
<organism evidence="1 2">
    <name type="scientific">Paenibacillus contaminans</name>
    <dbReference type="NCBI Taxonomy" id="450362"/>
    <lineage>
        <taxon>Bacteria</taxon>
        <taxon>Bacillati</taxon>
        <taxon>Bacillota</taxon>
        <taxon>Bacilli</taxon>
        <taxon>Bacillales</taxon>
        <taxon>Paenibacillaceae</taxon>
        <taxon>Paenibacillus</taxon>
    </lineage>
</organism>
<keyword evidence="2" id="KW-1185">Reference proteome</keyword>
<dbReference type="RefSeq" id="WP_113035324.1">
    <property type="nucleotide sequence ID" value="NZ_QMFB01000029.1"/>
</dbReference>